<evidence type="ECO:0000256" key="1">
    <source>
        <dbReference type="SAM" id="MobiDB-lite"/>
    </source>
</evidence>
<evidence type="ECO:0000313" key="6">
    <source>
        <dbReference type="Proteomes" id="UP000273626"/>
    </source>
</evidence>
<feature type="transmembrane region" description="Helical" evidence="2">
    <location>
        <begin position="87"/>
        <end position="107"/>
    </location>
</feature>
<reference evidence="4 8" key="3">
    <citation type="submission" date="2020-07" db="EMBL/GenBank/DDBJ databases">
        <title>The complete genome of Paracoccus pantotrophus ACCC 10489.</title>
        <authorList>
            <person name="Si Y."/>
        </authorList>
    </citation>
    <scope>NUCLEOTIDE SEQUENCE [LARGE SCALE GENOMIC DNA]</scope>
    <source>
        <strain evidence="4 8">ACCC10489</strain>
    </source>
</reference>
<protein>
    <submittedName>
        <fullName evidence="4">Uncharacterized protein</fullName>
    </submittedName>
</protein>
<evidence type="ECO:0000313" key="5">
    <source>
        <dbReference type="EMBL" id="RKS52682.1"/>
    </source>
</evidence>
<evidence type="ECO:0000256" key="2">
    <source>
        <dbReference type="SAM" id="Phobius"/>
    </source>
</evidence>
<dbReference type="RefSeq" id="WP_024842977.1">
    <property type="nucleotide sequence ID" value="NZ_CP038203.1"/>
</dbReference>
<evidence type="ECO:0000313" key="3">
    <source>
        <dbReference type="EMBL" id="QFG36909.1"/>
    </source>
</evidence>
<keyword evidence="2" id="KW-1133">Transmembrane helix</keyword>
<keyword evidence="2" id="KW-0812">Transmembrane</keyword>
<sequence length="280" mass="30381">MTDKSGAPPRRRQGFSGKPGGIRRGARCSAILCRRRLRQWRDAFMDQAGALLRRVFRDCWWLSAIIAALLFLPPLQVEPLPGWHDPVALAVLTLAFGIAVLGWAIAIMGSLQGWPGLRLGLALAIPLGMAVLARMKARSILAQSFGVAPDTFPMTLDVLTAVTTLWLTFAGAGALLMLLQLGLLTLQMLTRRGGAALRSMAFVLPLSAMIAMPLASSLTIMPDLPSLVRALDGQENYRCDFPAMPSRPLSVTFLSDTQVLAWLPDRAQPVVLPCKMDATR</sequence>
<proteinExistence type="predicted"/>
<organism evidence="4 8">
    <name type="scientific">Paracoccus pantotrophus</name>
    <name type="common">Thiosphaera pantotropha</name>
    <dbReference type="NCBI Taxonomy" id="82367"/>
    <lineage>
        <taxon>Bacteria</taxon>
        <taxon>Pseudomonadati</taxon>
        <taxon>Pseudomonadota</taxon>
        <taxon>Alphaproteobacteria</taxon>
        <taxon>Rhodobacterales</taxon>
        <taxon>Paracoccaceae</taxon>
        <taxon>Paracoccus</taxon>
    </lineage>
</organism>
<dbReference type="KEGG" id="ppan:ESD82_11985"/>
<feature type="transmembrane region" description="Helical" evidence="2">
    <location>
        <begin position="59"/>
        <end position="75"/>
    </location>
</feature>
<dbReference type="AlphaFoldDB" id="A0A1I5E868"/>
<dbReference type="Proteomes" id="UP000273626">
    <property type="component" value="Unassembled WGS sequence"/>
</dbReference>
<keyword evidence="2" id="KW-0472">Membrane</keyword>
<dbReference type="GeneID" id="51371293"/>
<feature type="region of interest" description="Disordered" evidence="1">
    <location>
        <begin position="1"/>
        <end position="22"/>
    </location>
</feature>
<keyword evidence="6" id="KW-1185">Reference proteome</keyword>
<evidence type="ECO:0000313" key="7">
    <source>
        <dbReference type="Proteomes" id="UP000326453"/>
    </source>
</evidence>
<dbReference type="Proteomes" id="UP000326453">
    <property type="component" value="Chromosome 1"/>
</dbReference>
<reference evidence="3 7" key="2">
    <citation type="submission" date="2019-01" db="EMBL/GenBank/DDBJ databases">
        <title>Complete Genome Sequence and Annotation of the Paracoccus pantotrophus type strain DSM 2944.</title>
        <authorList>
            <person name="Bockwoldt J.A."/>
            <person name="Zimmermann M."/>
            <person name="Tiso T."/>
            <person name="Blank L.M."/>
        </authorList>
    </citation>
    <scope>NUCLEOTIDE SEQUENCE [LARGE SCALE GENOMIC DNA]</scope>
    <source>
        <strain evidence="3 7">DSM 2944</strain>
    </source>
</reference>
<feature type="transmembrane region" description="Helical" evidence="2">
    <location>
        <begin position="200"/>
        <end position="221"/>
    </location>
</feature>
<evidence type="ECO:0000313" key="4">
    <source>
        <dbReference type="EMBL" id="QLH14474.1"/>
    </source>
</evidence>
<dbReference type="OrthoDB" id="7778776at2"/>
<gene>
    <name evidence="5" type="ORF">BDE18_2013</name>
    <name evidence="3" type="ORF">ESD82_11985</name>
    <name evidence="4" type="ORF">HYQ43_09145</name>
</gene>
<feature type="transmembrane region" description="Helical" evidence="2">
    <location>
        <begin position="119"/>
        <end position="138"/>
    </location>
</feature>
<feature type="transmembrane region" description="Helical" evidence="2">
    <location>
        <begin position="158"/>
        <end position="179"/>
    </location>
</feature>
<name>A0A1I5E868_PARPN</name>
<dbReference type="EMBL" id="CP044426">
    <property type="protein sequence ID" value="QFG36909.1"/>
    <property type="molecule type" value="Genomic_DNA"/>
</dbReference>
<accession>A0A1I5E868</accession>
<reference evidence="5 6" key="1">
    <citation type="submission" date="2018-10" db="EMBL/GenBank/DDBJ databases">
        <title>Genomic Encyclopedia of Archaeal and Bacterial Type Strains, Phase II (KMG-II): from individual species to whole genera.</title>
        <authorList>
            <person name="Goeker M."/>
        </authorList>
    </citation>
    <scope>NUCLEOTIDE SEQUENCE [LARGE SCALE GENOMIC DNA]</scope>
    <source>
        <strain evidence="6">ATCC 35512 / DSM 2944 / CIP 106514 / LMD 82.5 / NBRC 102493 / NCCB 82005 / GB17</strain>
        <strain evidence="5">DSM 2944</strain>
    </source>
</reference>
<dbReference type="EMBL" id="CP058690">
    <property type="protein sequence ID" value="QLH14474.1"/>
    <property type="molecule type" value="Genomic_DNA"/>
</dbReference>
<evidence type="ECO:0000313" key="8">
    <source>
        <dbReference type="Proteomes" id="UP000509322"/>
    </source>
</evidence>
<dbReference type="Proteomes" id="UP000509322">
    <property type="component" value="Chromosome 2"/>
</dbReference>
<dbReference type="EMBL" id="RBLI01000001">
    <property type="protein sequence ID" value="RKS52682.1"/>
    <property type="molecule type" value="Genomic_DNA"/>
</dbReference>